<reference evidence="2 3" key="1">
    <citation type="journal article" date="2010" name="PLoS Genet.">
        <title>Analysis of the Legionella longbeachae genome and transcriptome uncovers unique strategies to cause Legionnaires' disease.</title>
        <authorList>
            <person name="Cazalet C."/>
            <person name="Gomez-Valero L."/>
            <person name="Rusniok C."/>
            <person name="Lomma M."/>
            <person name="Dervins-Ravault D."/>
            <person name="Newton H."/>
            <person name="Sansom F."/>
            <person name="Jarraud S."/>
            <person name="Zidane N."/>
            <person name="Ma L."/>
            <person name="Bouchier C."/>
            <person name="Etienne J."/>
            <person name="Hartland E."/>
            <person name="Buchrieser C."/>
        </authorList>
    </citation>
    <scope>NUCLEOTIDE SEQUENCE [LARGE SCALE GENOMIC DNA]</scope>
    <source>
        <strain evidence="2 3">NSW150</strain>
    </source>
</reference>
<gene>
    <name evidence="2" type="ordered locus">LLO_0786</name>
</gene>
<dbReference type="HOGENOM" id="CLU_594370_0_0_6"/>
<accession>D3HQG0</accession>
<evidence type="ECO:0000313" key="2">
    <source>
        <dbReference type="EMBL" id="CBJ11130.1"/>
    </source>
</evidence>
<name>D3HQG0_LEGLN</name>
<dbReference type="Proteomes" id="UP000001060">
    <property type="component" value="Chromosome"/>
</dbReference>
<proteinExistence type="predicted"/>
<dbReference type="GeneID" id="40925021"/>
<sequence>MPSFSATKKTTKNSHQWSYLYALYLGIENGKLSLNMIKYSFDIALANSDLATKAMQEWIKSPIGASISTLIIFSTISSSLITHYSIREDKKPFKIVIMLWPYVRDCMKSLSNALRGISSTLNLIYILEFQDIRHLVIPMGLFVGGLSVVNRIWIRCKSHQYHEMLEVNAQLLVDLEKLNFLSPQQIESMRRKIAKQSTASKTCSLLAAVLSGLIDGLNPYLGSLTLMTCSPSMLLLITSFCGVYFLVTLAIRVHEEINLQQEFLITQKKVELTILEKEIDLLNHSITQLSDYLILQPHHKEPFLDEYTTLSVYLNAKLEEQEKERKALSKIMHRTPTCIQGAQLGLNAYKYVMLAFSTCIFLSPIKLPSLSSEHRALLGMGSLGAGIGYAFSSSFLRQWLVSLNSYFKPNNSQKNCGLMFSKKISSSFQNSKQFFFVFQTSADILLNFRSMQIQVLNISLMKYPGTYTLET</sequence>
<keyword evidence="3" id="KW-1185">Reference proteome</keyword>
<protein>
    <submittedName>
        <fullName evidence="2">Putative transmembrane protein</fullName>
    </submittedName>
</protein>
<keyword evidence="1 2" id="KW-0812">Transmembrane</keyword>
<keyword evidence="1" id="KW-1133">Transmembrane helix</keyword>
<dbReference type="eggNOG" id="ENOG5031DSM">
    <property type="taxonomic scope" value="Bacteria"/>
</dbReference>
<dbReference type="AlphaFoldDB" id="D3HQG0"/>
<feature type="transmembrane region" description="Helical" evidence="1">
    <location>
        <begin position="63"/>
        <end position="86"/>
    </location>
</feature>
<dbReference type="OrthoDB" id="5634904at2"/>
<organism evidence="2 3">
    <name type="scientific">Legionella longbeachae serogroup 1 (strain NSW150)</name>
    <dbReference type="NCBI Taxonomy" id="661367"/>
    <lineage>
        <taxon>Bacteria</taxon>
        <taxon>Pseudomonadati</taxon>
        <taxon>Pseudomonadota</taxon>
        <taxon>Gammaproteobacteria</taxon>
        <taxon>Legionellales</taxon>
        <taxon>Legionellaceae</taxon>
        <taxon>Legionella</taxon>
    </lineage>
</organism>
<dbReference type="KEGG" id="llo:LLO_0786"/>
<dbReference type="RefSeq" id="WP_003632582.1">
    <property type="nucleotide sequence ID" value="NC_013861.1"/>
</dbReference>
<evidence type="ECO:0000256" key="1">
    <source>
        <dbReference type="SAM" id="Phobius"/>
    </source>
</evidence>
<feature type="transmembrane region" description="Helical" evidence="1">
    <location>
        <begin position="135"/>
        <end position="154"/>
    </location>
</feature>
<evidence type="ECO:0000313" key="3">
    <source>
        <dbReference type="Proteomes" id="UP000001060"/>
    </source>
</evidence>
<dbReference type="EMBL" id="FN650140">
    <property type="protein sequence ID" value="CBJ11130.1"/>
    <property type="molecule type" value="Genomic_DNA"/>
</dbReference>
<keyword evidence="1" id="KW-0472">Membrane</keyword>
<feature type="transmembrane region" description="Helical" evidence="1">
    <location>
        <begin position="233"/>
        <end position="251"/>
    </location>
</feature>